<comment type="caution">
    <text evidence="3">The sequence shown here is derived from an EMBL/GenBank/DDBJ whole genome shotgun (WGS) entry which is preliminary data.</text>
</comment>
<keyword evidence="5" id="KW-1185">Reference proteome</keyword>
<sequence length="182" mass="20090">MTGDRPVRLAAAYARDLTFQKYPVAPCIAGVWQRDLNKRRGENGAFMEVLRLTGGEGQDLPTTMHTRQLSVSWAAPGRLNAFHIHLRPQNELWCVLSGQLGVWLVDCRADSPTVGSRRPFLLSAEQPSLLHIPSGVAHGYRAGSAGATLLYAADAQFDAADPDEGRLPWNYFGDDLWMEDRG</sequence>
<dbReference type="GO" id="GO:0005829">
    <property type="term" value="C:cytosol"/>
    <property type="evidence" value="ECO:0007669"/>
    <property type="project" value="TreeGrafter"/>
</dbReference>
<dbReference type="PANTHER" id="PTHR21047">
    <property type="entry name" value="DTDP-6-DEOXY-D-GLUCOSE-3,5 EPIMERASE"/>
    <property type="match status" value="1"/>
</dbReference>
<evidence type="ECO:0000313" key="5">
    <source>
        <dbReference type="Proteomes" id="UP000619376"/>
    </source>
</evidence>
<evidence type="ECO:0000313" key="2">
    <source>
        <dbReference type="EMBL" id="GHF37212.1"/>
    </source>
</evidence>
<dbReference type="EC" id="5.1.3.13" evidence="3"/>
<keyword evidence="3" id="KW-0413">Isomerase</keyword>
<dbReference type="EMBL" id="BNAJ01000002">
    <property type="protein sequence ID" value="GHF37212.1"/>
    <property type="molecule type" value="Genomic_DNA"/>
</dbReference>
<dbReference type="AlphaFoldDB" id="A0A7W8KEX3"/>
<gene>
    <name evidence="2" type="ORF">GCM10017781_12360</name>
    <name evidence="3" type="ORF">HNQ07_001223</name>
</gene>
<dbReference type="GO" id="GO:0000271">
    <property type="term" value="P:polysaccharide biosynthetic process"/>
    <property type="evidence" value="ECO:0007669"/>
    <property type="project" value="TreeGrafter"/>
</dbReference>
<dbReference type="InterPro" id="IPR011051">
    <property type="entry name" value="RmlC_Cupin_sf"/>
</dbReference>
<feature type="site" description="Participates in a stacking interaction with the thymidine ring of dTDP-4-oxo-6-deoxyglucose" evidence="1">
    <location>
        <position position="157"/>
    </location>
</feature>
<dbReference type="GO" id="GO:0008830">
    <property type="term" value="F:dTDP-4-dehydrorhamnose 3,5-epimerase activity"/>
    <property type="evidence" value="ECO:0007669"/>
    <property type="project" value="UniProtKB-EC"/>
</dbReference>
<dbReference type="RefSeq" id="WP_229831853.1">
    <property type="nucleotide sequence ID" value="NZ_BNAJ01000002.1"/>
</dbReference>
<organism evidence="3 4">
    <name type="scientific">Deinococcus metalli</name>
    <dbReference type="NCBI Taxonomy" id="1141878"/>
    <lineage>
        <taxon>Bacteria</taxon>
        <taxon>Thermotogati</taxon>
        <taxon>Deinococcota</taxon>
        <taxon>Deinococci</taxon>
        <taxon>Deinococcales</taxon>
        <taxon>Deinococcaceae</taxon>
        <taxon>Deinococcus</taxon>
    </lineage>
</organism>
<dbReference type="Gene3D" id="2.60.120.10">
    <property type="entry name" value="Jelly Rolls"/>
    <property type="match status" value="1"/>
</dbReference>
<reference evidence="2" key="4">
    <citation type="submission" date="2024-05" db="EMBL/GenBank/DDBJ databases">
        <authorList>
            <person name="Sun Q."/>
            <person name="Zhou Y."/>
        </authorList>
    </citation>
    <scope>NUCLEOTIDE SEQUENCE</scope>
    <source>
        <strain evidence="2">CGMCC 1.18437</strain>
    </source>
</reference>
<dbReference type="Proteomes" id="UP000619376">
    <property type="component" value="Unassembled WGS sequence"/>
</dbReference>
<dbReference type="SUPFAM" id="SSF51182">
    <property type="entry name" value="RmlC-like cupins"/>
    <property type="match status" value="1"/>
</dbReference>
<reference evidence="3 4" key="3">
    <citation type="submission" date="2020-08" db="EMBL/GenBank/DDBJ databases">
        <title>Genomic Encyclopedia of Type Strains, Phase IV (KMG-IV): sequencing the most valuable type-strain genomes for metagenomic binning, comparative biology and taxonomic classification.</title>
        <authorList>
            <person name="Goeker M."/>
        </authorList>
    </citation>
    <scope>NUCLEOTIDE SEQUENCE [LARGE SCALE GENOMIC DNA]</scope>
    <source>
        <strain evidence="3 4">DSM 27521</strain>
    </source>
</reference>
<accession>A0A7W8KEX3</accession>
<evidence type="ECO:0000313" key="4">
    <source>
        <dbReference type="Proteomes" id="UP000539473"/>
    </source>
</evidence>
<proteinExistence type="predicted"/>
<evidence type="ECO:0000256" key="1">
    <source>
        <dbReference type="PIRSR" id="PIRSR600888-3"/>
    </source>
</evidence>
<name>A0A7W8KEX3_9DEIO</name>
<reference evidence="2" key="1">
    <citation type="journal article" date="2014" name="Int. J. Syst. Evol. Microbiol.">
        <title>Complete genome of a new Firmicutes species belonging to the dominant human colonic microbiota ('Ruminococcus bicirculans') reveals two chromosomes and a selective capacity to utilize plant glucans.</title>
        <authorList>
            <consortium name="NISC Comparative Sequencing Program"/>
            <person name="Wegmann U."/>
            <person name="Louis P."/>
            <person name="Goesmann A."/>
            <person name="Henrissat B."/>
            <person name="Duncan S.H."/>
            <person name="Flint H.J."/>
        </authorList>
    </citation>
    <scope>NUCLEOTIDE SEQUENCE</scope>
    <source>
        <strain evidence="2">CGMCC 1.18437</strain>
    </source>
</reference>
<dbReference type="EMBL" id="JACHFK010000002">
    <property type="protein sequence ID" value="MBB5375766.1"/>
    <property type="molecule type" value="Genomic_DNA"/>
</dbReference>
<dbReference type="InterPro" id="IPR014710">
    <property type="entry name" value="RmlC-like_jellyroll"/>
</dbReference>
<dbReference type="GO" id="GO:0019305">
    <property type="term" value="P:dTDP-rhamnose biosynthetic process"/>
    <property type="evidence" value="ECO:0007669"/>
    <property type="project" value="TreeGrafter"/>
</dbReference>
<dbReference type="Pfam" id="PF00908">
    <property type="entry name" value="dTDP_sugar_isom"/>
    <property type="match status" value="1"/>
</dbReference>
<dbReference type="Proteomes" id="UP000539473">
    <property type="component" value="Unassembled WGS sequence"/>
</dbReference>
<dbReference type="InterPro" id="IPR000888">
    <property type="entry name" value="RmlC-like"/>
</dbReference>
<evidence type="ECO:0000313" key="3">
    <source>
        <dbReference type="EMBL" id="MBB5375766.1"/>
    </source>
</evidence>
<protein>
    <submittedName>
        <fullName evidence="2">LPS biosynthesis protein</fullName>
    </submittedName>
    <submittedName>
        <fullName evidence="3">dTDP-4-dehydrorhamnose 3,5-epimerase</fullName>
        <ecNumber evidence="3">5.1.3.13</ecNumber>
    </submittedName>
</protein>
<reference evidence="5" key="2">
    <citation type="journal article" date="2019" name="Int. J. Syst. Evol. Microbiol.">
        <title>The Global Catalogue of Microorganisms (GCM) 10K type strain sequencing project: providing services to taxonomists for standard genome sequencing and annotation.</title>
        <authorList>
            <consortium name="The Broad Institute Genomics Platform"/>
            <consortium name="The Broad Institute Genome Sequencing Center for Infectious Disease"/>
            <person name="Wu L."/>
            <person name="Ma J."/>
        </authorList>
    </citation>
    <scope>NUCLEOTIDE SEQUENCE [LARGE SCALE GENOMIC DNA]</scope>
    <source>
        <strain evidence="5">CGMCC 1.18437</strain>
    </source>
</reference>
<dbReference type="PANTHER" id="PTHR21047:SF2">
    <property type="entry name" value="THYMIDINE DIPHOSPHO-4-KETO-RHAMNOSE 3,5-EPIMERASE"/>
    <property type="match status" value="1"/>
</dbReference>